<organism evidence="6 7">
    <name type="scientific">Chlamydia pecorum (strain ATCC VR-628 / DSM 29919 / E58)</name>
    <name type="common">Chlamydophila pecorum</name>
    <dbReference type="NCBI Taxonomy" id="331635"/>
    <lineage>
        <taxon>Bacteria</taxon>
        <taxon>Pseudomonadati</taxon>
        <taxon>Chlamydiota</taxon>
        <taxon>Chlamydiia</taxon>
        <taxon>Chlamydiales</taxon>
        <taxon>Chlamydiaceae</taxon>
        <taxon>Chlamydia/Chlamydophila group</taxon>
        <taxon>Chlamydia</taxon>
    </lineage>
</organism>
<evidence type="ECO:0000313" key="7">
    <source>
        <dbReference type="Proteomes" id="UP000008305"/>
    </source>
</evidence>
<name>A0AA34RCT1_CHLPE</name>
<feature type="domain" description="ABC transporter" evidence="5">
    <location>
        <begin position="7"/>
        <end position="257"/>
    </location>
</feature>
<comment type="similarity">
    <text evidence="1">Belongs to the ABC transporter superfamily.</text>
</comment>
<reference evidence="6 7" key="1">
    <citation type="journal article" date="2011" name="J. Bacteriol.">
        <title>Genome sequence of the obligate intracellular animal pathogen Chlamydia pecorum E58.</title>
        <authorList>
            <person name="Mojica S."/>
            <person name="Huot Creasy H."/>
            <person name="Daugherty S."/>
            <person name="Read T.D."/>
            <person name="Kim T."/>
            <person name="Kaltenboeck B."/>
            <person name="Bavoil P."/>
            <person name="Myers G.S."/>
        </authorList>
    </citation>
    <scope>NUCLEOTIDE SEQUENCE [LARGE SCALE GENOMIC DNA]</scope>
    <source>
        <strain evidence="6 7">E58</strain>
    </source>
</reference>
<dbReference type="InterPro" id="IPR013563">
    <property type="entry name" value="Oligopep_ABC_C"/>
</dbReference>
<dbReference type="GO" id="GO:0015833">
    <property type="term" value="P:peptide transport"/>
    <property type="evidence" value="ECO:0007669"/>
    <property type="project" value="InterPro"/>
</dbReference>
<dbReference type="SMART" id="SM00382">
    <property type="entry name" value="AAA"/>
    <property type="match status" value="1"/>
</dbReference>
<evidence type="ECO:0000256" key="2">
    <source>
        <dbReference type="ARBA" id="ARBA00022448"/>
    </source>
</evidence>
<gene>
    <name evidence="6" type="ordered locus">G5S_0364</name>
</gene>
<evidence type="ECO:0000313" key="6">
    <source>
        <dbReference type="EMBL" id="AEB41364.1"/>
    </source>
</evidence>
<keyword evidence="7" id="KW-1185">Reference proteome</keyword>
<dbReference type="PROSITE" id="PS50893">
    <property type="entry name" value="ABC_TRANSPORTER_2"/>
    <property type="match status" value="1"/>
</dbReference>
<protein>
    <submittedName>
        <fullName evidence="6">ABC ATPase dipeptide transport</fullName>
    </submittedName>
</protein>
<evidence type="ECO:0000259" key="5">
    <source>
        <dbReference type="PROSITE" id="PS50893"/>
    </source>
</evidence>
<dbReference type="Gene3D" id="3.40.50.300">
    <property type="entry name" value="P-loop containing nucleotide triphosphate hydrolases"/>
    <property type="match status" value="1"/>
</dbReference>
<evidence type="ECO:0000256" key="4">
    <source>
        <dbReference type="ARBA" id="ARBA00022840"/>
    </source>
</evidence>
<dbReference type="Pfam" id="PF08352">
    <property type="entry name" value="oligo_HPY"/>
    <property type="match status" value="1"/>
</dbReference>
<dbReference type="InterPro" id="IPR003439">
    <property type="entry name" value="ABC_transporter-like_ATP-bd"/>
</dbReference>
<dbReference type="InterPro" id="IPR027417">
    <property type="entry name" value="P-loop_NTPase"/>
</dbReference>
<dbReference type="AlphaFoldDB" id="A0AA34RCT1"/>
<dbReference type="InterPro" id="IPR003593">
    <property type="entry name" value="AAA+_ATPase"/>
</dbReference>
<dbReference type="PANTHER" id="PTHR43776:SF7">
    <property type="entry name" value="D,D-DIPEPTIDE TRANSPORT ATP-BINDING PROTEIN DDPF-RELATED"/>
    <property type="match status" value="1"/>
</dbReference>
<dbReference type="InterPro" id="IPR017871">
    <property type="entry name" value="ABC_transporter-like_CS"/>
</dbReference>
<dbReference type="PANTHER" id="PTHR43776">
    <property type="entry name" value="TRANSPORT ATP-BINDING PROTEIN"/>
    <property type="match status" value="1"/>
</dbReference>
<keyword evidence="2" id="KW-0813">Transport</keyword>
<accession>A0AA34RCT1</accession>
<sequence length="329" mass="36787">MTKLPLIQAQNLSTYYYKRSCWLRRKTLATKAIDNLSFSLYPNRITGLIGESGSGKSTLALGLAGLLPFTSGYLSFSGTPIKISSKQGRQQLCSQTRMVFQNPQASLNPRKTIFDSLGHSLLYHKLISKDKLHAKVAESLELVGLSSSYMYYYPQQLSGGQQQRVSIARALLGAPKLIICDEIVSALDLSMQAQILNMLLDLQARLHFTYLFISHDLAIVRSLCSDILIMYKGQIVESGPTEQIFAYPQHPYTEMLLRSQLPDSPSQRIPNQLAQYQACPQDRAEETGCIFYSRCPYKAAQCKTGPIANTTVNRHSYRCIKHSSTPTDT</sequence>
<proteinExistence type="inferred from homology"/>
<dbReference type="EMBL" id="CP002608">
    <property type="protein sequence ID" value="AEB41364.1"/>
    <property type="molecule type" value="Genomic_DNA"/>
</dbReference>
<dbReference type="InterPro" id="IPR050319">
    <property type="entry name" value="ABC_transp_ATP-bind"/>
</dbReference>
<dbReference type="GO" id="GO:0005524">
    <property type="term" value="F:ATP binding"/>
    <property type="evidence" value="ECO:0007669"/>
    <property type="project" value="UniProtKB-KW"/>
</dbReference>
<dbReference type="RefSeq" id="WP_013712442.1">
    <property type="nucleotide sequence ID" value="NC_015408.1"/>
</dbReference>
<evidence type="ECO:0000256" key="1">
    <source>
        <dbReference type="ARBA" id="ARBA00005417"/>
    </source>
</evidence>
<dbReference type="CDD" id="cd03257">
    <property type="entry name" value="ABC_NikE_OppD_transporters"/>
    <property type="match status" value="1"/>
</dbReference>
<dbReference type="PROSITE" id="PS00211">
    <property type="entry name" value="ABC_TRANSPORTER_1"/>
    <property type="match status" value="1"/>
</dbReference>
<dbReference type="GO" id="GO:0016887">
    <property type="term" value="F:ATP hydrolysis activity"/>
    <property type="evidence" value="ECO:0007669"/>
    <property type="project" value="InterPro"/>
</dbReference>
<dbReference type="Pfam" id="PF00005">
    <property type="entry name" value="ABC_tran"/>
    <property type="match status" value="1"/>
</dbReference>
<evidence type="ECO:0000256" key="3">
    <source>
        <dbReference type="ARBA" id="ARBA00022741"/>
    </source>
</evidence>
<dbReference type="KEGG" id="cpm:G5S_0364"/>
<keyword evidence="3" id="KW-0547">Nucleotide-binding</keyword>
<dbReference type="NCBIfam" id="TIGR01727">
    <property type="entry name" value="oligo_HPY"/>
    <property type="match status" value="1"/>
</dbReference>
<dbReference type="SUPFAM" id="SSF52540">
    <property type="entry name" value="P-loop containing nucleoside triphosphate hydrolases"/>
    <property type="match status" value="1"/>
</dbReference>
<dbReference type="Proteomes" id="UP000008305">
    <property type="component" value="Chromosome"/>
</dbReference>
<keyword evidence="4" id="KW-0067">ATP-binding</keyword>
<dbReference type="GO" id="GO:0055085">
    <property type="term" value="P:transmembrane transport"/>
    <property type="evidence" value="ECO:0007669"/>
    <property type="project" value="UniProtKB-ARBA"/>
</dbReference>